<evidence type="ECO:0000313" key="2">
    <source>
        <dbReference type="Proteomes" id="UP001219518"/>
    </source>
</evidence>
<proteinExistence type="predicted"/>
<dbReference type="AlphaFoldDB" id="A0AAE1HSH0"/>
<sequence length="70" mass="8306">MGVCGRKHLCKGGGSHNYQCQRRCEVVDVERRKIFGIHEKRSNWRKPPKFGVERRQFFGVSREHQKFGVF</sequence>
<reference evidence="1" key="1">
    <citation type="submission" date="2021-07" db="EMBL/GenBank/DDBJ databases">
        <authorList>
            <person name="Catto M.A."/>
            <person name="Jacobson A."/>
            <person name="Kennedy G."/>
            <person name="Labadie P."/>
            <person name="Hunt B.G."/>
            <person name="Srinivasan R."/>
        </authorList>
    </citation>
    <scope>NUCLEOTIDE SEQUENCE</scope>
    <source>
        <strain evidence="1">PL_HMW_Pooled</strain>
        <tissue evidence="1">Head</tissue>
    </source>
</reference>
<gene>
    <name evidence="1" type="ORF">KUF71_014169</name>
</gene>
<evidence type="ECO:0000313" key="1">
    <source>
        <dbReference type="EMBL" id="KAK3925920.1"/>
    </source>
</evidence>
<reference evidence="1" key="2">
    <citation type="journal article" date="2023" name="BMC Genomics">
        <title>Pest status, molecular evolution, and epigenetic factors derived from the genome assembly of Frankliniella fusca, a thysanopteran phytovirus vector.</title>
        <authorList>
            <person name="Catto M.A."/>
            <person name="Labadie P.E."/>
            <person name="Jacobson A.L."/>
            <person name="Kennedy G.G."/>
            <person name="Srinivasan R."/>
            <person name="Hunt B.G."/>
        </authorList>
    </citation>
    <scope>NUCLEOTIDE SEQUENCE</scope>
    <source>
        <strain evidence="1">PL_HMW_Pooled</strain>
    </source>
</reference>
<accession>A0AAE1HSH0</accession>
<organism evidence="1 2">
    <name type="scientific">Frankliniella fusca</name>
    <dbReference type="NCBI Taxonomy" id="407009"/>
    <lineage>
        <taxon>Eukaryota</taxon>
        <taxon>Metazoa</taxon>
        <taxon>Ecdysozoa</taxon>
        <taxon>Arthropoda</taxon>
        <taxon>Hexapoda</taxon>
        <taxon>Insecta</taxon>
        <taxon>Pterygota</taxon>
        <taxon>Neoptera</taxon>
        <taxon>Paraneoptera</taxon>
        <taxon>Thysanoptera</taxon>
        <taxon>Terebrantia</taxon>
        <taxon>Thripoidea</taxon>
        <taxon>Thripidae</taxon>
        <taxon>Frankliniella</taxon>
    </lineage>
</organism>
<comment type="caution">
    <text evidence="1">The sequence shown here is derived from an EMBL/GenBank/DDBJ whole genome shotgun (WGS) entry which is preliminary data.</text>
</comment>
<protein>
    <submittedName>
        <fullName evidence="1">Protein CASC3</fullName>
    </submittedName>
</protein>
<keyword evidence="2" id="KW-1185">Reference proteome</keyword>
<name>A0AAE1HSH0_9NEOP</name>
<dbReference type="EMBL" id="JAHWGI010001240">
    <property type="protein sequence ID" value="KAK3925920.1"/>
    <property type="molecule type" value="Genomic_DNA"/>
</dbReference>
<dbReference type="Proteomes" id="UP001219518">
    <property type="component" value="Unassembled WGS sequence"/>
</dbReference>